<evidence type="ECO:0000256" key="6">
    <source>
        <dbReference type="RuleBase" id="RU003749"/>
    </source>
</evidence>
<dbReference type="PANTHER" id="PTHR33495:SF2">
    <property type="entry name" value="ANTI-SIGMA FACTOR ANTAGONIST TM_1081-RELATED"/>
    <property type="match status" value="1"/>
</dbReference>
<proteinExistence type="inferred from homology"/>
<evidence type="ECO:0000256" key="4">
    <source>
        <dbReference type="ARBA" id="ARBA00022553"/>
    </source>
</evidence>
<gene>
    <name evidence="8" type="primary">spoIIAA</name>
    <name evidence="8" type="ORF">P3F81_06905</name>
</gene>
<dbReference type="SUPFAM" id="SSF52091">
    <property type="entry name" value="SpoIIaa-like"/>
    <property type="match status" value="1"/>
</dbReference>
<dbReference type="AlphaFoldDB" id="A0A9Y2AGS0"/>
<name>A0A9Y2AGS0_9FIRM</name>
<evidence type="ECO:0000256" key="1">
    <source>
        <dbReference type="ARBA" id="ARBA00001976"/>
    </source>
</evidence>
<dbReference type="Proteomes" id="UP001243623">
    <property type="component" value="Chromosome"/>
</dbReference>
<dbReference type="KEGG" id="sgbi:P3F81_06905"/>
<protein>
    <recommendedName>
        <fullName evidence="3 6">Anti-sigma F factor antagonist</fullName>
    </recommendedName>
    <alternativeName>
        <fullName evidence="6">Stage II sporulation protein</fullName>
    </alternativeName>
</protein>
<accession>A0A9Y2AGS0</accession>
<dbReference type="InterPro" id="IPR002645">
    <property type="entry name" value="STAS_dom"/>
</dbReference>
<evidence type="ECO:0000256" key="2">
    <source>
        <dbReference type="ARBA" id="ARBA00009013"/>
    </source>
</evidence>
<dbReference type="PROSITE" id="PS50801">
    <property type="entry name" value="STAS"/>
    <property type="match status" value="1"/>
</dbReference>
<dbReference type="Pfam" id="PF01740">
    <property type="entry name" value="STAS"/>
    <property type="match status" value="1"/>
</dbReference>
<dbReference type="RefSeq" id="WP_147669004.1">
    <property type="nucleotide sequence ID" value="NZ_CP120678.1"/>
</dbReference>
<dbReference type="EMBL" id="CP120678">
    <property type="protein sequence ID" value="WIW69653.1"/>
    <property type="molecule type" value="Genomic_DNA"/>
</dbReference>
<reference evidence="8" key="1">
    <citation type="submission" date="2023-03" db="EMBL/GenBank/DDBJ databases">
        <title>Selenobaculum gbiensis gen. nov. sp. nov., a new bacterium isolated from the gut microbiota of IBD patient.</title>
        <authorList>
            <person name="Yeo S."/>
            <person name="Park H."/>
            <person name="Huh C.S."/>
        </authorList>
    </citation>
    <scope>NUCLEOTIDE SEQUENCE</scope>
    <source>
        <strain evidence="8">ICN-92133</strain>
    </source>
</reference>
<keyword evidence="5" id="KW-0749">Sporulation</keyword>
<dbReference type="InterPro" id="IPR003658">
    <property type="entry name" value="Anti-sigma_ant"/>
</dbReference>
<dbReference type="NCBIfam" id="TIGR00377">
    <property type="entry name" value="ant_ant_sig"/>
    <property type="match status" value="1"/>
</dbReference>
<keyword evidence="9" id="KW-1185">Reference proteome</keyword>
<feature type="domain" description="STAS" evidence="7">
    <location>
        <begin position="1"/>
        <end position="111"/>
    </location>
</feature>
<evidence type="ECO:0000256" key="3">
    <source>
        <dbReference type="ARBA" id="ARBA00020784"/>
    </source>
</evidence>
<dbReference type="InterPro" id="IPR036513">
    <property type="entry name" value="STAS_dom_sf"/>
</dbReference>
<dbReference type="GO" id="GO:0030435">
    <property type="term" value="P:sporulation resulting in formation of a cellular spore"/>
    <property type="evidence" value="ECO:0007669"/>
    <property type="project" value="UniProtKB-KW"/>
</dbReference>
<sequence length="111" mass="12396">MVITTLINKGVLVVRVDGELDMHVTDDFRNTLDKCMDNTGIKEVILNLQRVEFIDSSGIGAILGRYKKIHFMGGSLCIVGIQPVVMRIFELSGLFKIIKTYPTETDAFTCL</sequence>
<evidence type="ECO:0000256" key="5">
    <source>
        <dbReference type="ARBA" id="ARBA00022969"/>
    </source>
</evidence>
<dbReference type="CDD" id="cd07043">
    <property type="entry name" value="STAS_anti-anti-sigma_factors"/>
    <property type="match status" value="1"/>
</dbReference>
<comment type="similarity">
    <text evidence="2 6">Belongs to the anti-sigma-factor antagonist family.</text>
</comment>
<keyword evidence="4" id="KW-0597">Phosphoprotein</keyword>
<dbReference type="PANTHER" id="PTHR33495">
    <property type="entry name" value="ANTI-SIGMA FACTOR ANTAGONIST TM_1081-RELATED-RELATED"/>
    <property type="match status" value="1"/>
</dbReference>
<evidence type="ECO:0000313" key="8">
    <source>
        <dbReference type="EMBL" id="WIW69653.1"/>
    </source>
</evidence>
<organism evidence="8 9">
    <name type="scientific">Selenobaculum gibii</name>
    <dbReference type="NCBI Taxonomy" id="3054208"/>
    <lineage>
        <taxon>Bacteria</taxon>
        <taxon>Bacillati</taxon>
        <taxon>Bacillota</taxon>
        <taxon>Negativicutes</taxon>
        <taxon>Selenomonadales</taxon>
        <taxon>Selenomonadaceae</taxon>
        <taxon>Selenobaculum</taxon>
    </lineage>
</organism>
<dbReference type="NCBIfam" id="TIGR02886">
    <property type="entry name" value="spore_II_AA"/>
    <property type="match status" value="1"/>
</dbReference>
<dbReference type="Gene3D" id="3.30.750.24">
    <property type="entry name" value="STAS domain"/>
    <property type="match status" value="1"/>
</dbReference>
<evidence type="ECO:0000313" key="9">
    <source>
        <dbReference type="Proteomes" id="UP001243623"/>
    </source>
</evidence>
<dbReference type="GO" id="GO:0045152">
    <property type="term" value="F:antisigma factor binding"/>
    <property type="evidence" value="ECO:0007669"/>
    <property type="project" value="InterPro"/>
</dbReference>
<comment type="function">
    <text evidence="1">In the phosphorylated form it could act as an anti-anti-sigma factor that counteracts SpoIIAB and thus releases sigma f from inhibition.</text>
</comment>
<evidence type="ECO:0000259" key="7">
    <source>
        <dbReference type="PROSITE" id="PS50801"/>
    </source>
</evidence>
<dbReference type="InterPro" id="IPR014237">
    <property type="entry name" value="Anti-sigma_F_ant"/>
</dbReference>
<dbReference type="GO" id="GO:0043856">
    <property type="term" value="F:anti-sigma factor antagonist activity"/>
    <property type="evidence" value="ECO:0007669"/>
    <property type="project" value="InterPro"/>
</dbReference>